<reference evidence="2 3" key="1">
    <citation type="submission" date="2015-04" db="EMBL/GenBank/DDBJ databases">
        <title>Complete genome sequence of Schizopora paradoxa KUC8140, a cosmopolitan wood degrader in East Asia.</title>
        <authorList>
            <consortium name="DOE Joint Genome Institute"/>
            <person name="Min B."/>
            <person name="Park H."/>
            <person name="Jang Y."/>
            <person name="Kim J.-J."/>
            <person name="Kim K.H."/>
            <person name="Pangilinan J."/>
            <person name="Lipzen A."/>
            <person name="Riley R."/>
            <person name="Grigoriev I.V."/>
            <person name="Spatafora J.W."/>
            <person name="Choi I.-G."/>
        </authorList>
    </citation>
    <scope>NUCLEOTIDE SEQUENCE [LARGE SCALE GENOMIC DNA]</scope>
    <source>
        <strain evidence="2 3">KUC8140</strain>
    </source>
</reference>
<feature type="signal peptide" evidence="1">
    <location>
        <begin position="1"/>
        <end position="16"/>
    </location>
</feature>
<sequence length="232" mass="24690">MFSPFLLFACLSVAHAVSITDIQGPAFRSPLEGQVVEGVIGIVTAKGPSGFWIQGNRTSDIRVSNGLNVFTESTTIINSVSVGDQVSVTGTVNEFRTKGSGDLFGTELEPTNASSVVVLSSGHSVAPLILGVERSPPTQSISALDVGPDGFLSVPNNQTQVEVVNATLQPSEFGIDFWESLEGQLVTVRSPTVTDFESKFGEFWVYGKWPVTGLNSRGGLTMTFGATDLFFY</sequence>
<proteinExistence type="predicted"/>
<evidence type="ECO:0000313" key="2">
    <source>
        <dbReference type="EMBL" id="KLO04613.1"/>
    </source>
</evidence>
<dbReference type="AlphaFoldDB" id="A0A0H2R553"/>
<feature type="chain" id="PRO_5005201573" description="Nucleic acid-binding protein" evidence="1">
    <location>
        <begin position="17"/>
        <end position="232"/>
    </location>
</feature>
<dbReference type="Proteomes" id="UP000053477">
    <property type="component" value="Unassembled WGS sequence"/>
</dbReference>
<keyword evidence="1" id="KW-0732">Signal</keyword>
<evidence type="ECO:0000256" key="1">
    <source>
        <dbReference type="SAM" id="SignalP"/>
    </source>
</evidence>
<dbReference type="STRING" id="27342.A0A0H2R553"/>
<dbReference type="InParanoid" id="A0A0H2R553"/>
<dbReference type="CDD" id="cd04486">
    <property type="entry name" value="YhcR_OBF_like"/>
    <property type="match status" value="1"/>
</dbReference>
<evidence type="ECO:0008006" key="4">
    <source>
        <dbReference type="Google" id="ProtNLM"/>
    </source>
</evidence>
<dbReference type="EMBL" id="KQ086484">
    <property type="protein sequence ID" value="KLO04613.1"/>
    <property type="molecule type" value="Genomic_DNA"/>
</dbReference>
<keyword evidence="3" id="KW-1185">Reference proteome</keyword>
<accession>A0A0H2R553</accession>
<evidence type="ECO:0000313" key="3">
    <source>
        <dbReference type="Proteomes" id="UP000053477"/>
    </source>
</evidence>
<gene>
    <name evidence="2" type="ORF">SCHPADRAFT_947576</name>
</gene>
<organism evidence="2 3">
    <name type="scientific">Schizopora paradoxa</name>
    <dbReference type="NCBI Taxonomy" id="27342"/>
    <lineage>
        <taxon>Eukaryota</taxon>
        <taxon>Fungi</taxon>
        <taxon>Dikarya</taxon>
        <taxon>Basidiomycota</taxon>
        <taxon>Agaricomycotina</taxon>
        <taxon>Agaricomycetes</taxon>
        <taxon>Hymenochaetales</taxon>
        <taxon>Schizoporaceae</taxon>
        <taxon>Schizopora</taxon>
    </lineage>
</organism>
<dbReference type="PANTHER" id="PTHR42834">
    <property type="entry name" value="ENDONUCLEASE/EXONUCLEASE/PHOSPHATASE FAMILY PROTEIN (AFU_ORTHOLOGUE AFUA_3G09210)"/>
    <property type="match status" value="1"/>
</dbReference>
<protein>
    <recommendedName>
        <fullName evidence="4">Nucleic acid-binding protein</fullName>
    </recommendedName>
</protein>
<name>A0A0H2R553_9AGAM</name>
<dbReference type="OrthoDB" id="47488at2759"/>
<dbReference type="PANTHER" id="PTHR42834:SF1">
    <property type="entry name" value="ENDONUCLEASE_EXONUCLEASE_PHOSPHATASE FAMILY PROTEIN (AFU_ORTHOLOGUE AFUA_3G09210)"/>
    <property type="match status" value="1"/>
</dbReference>